<feature type="region of interest" description="Disordered" evidence="3">
    <location>
        <begin position="105"/>
        <end position="139"/>
    </location>
</feature>
<dbReference type="PANTHER" id="PTHR28637:SF1">
    <property type="entry name" value="DNA REPLICATION FACTOR CDT1"/>
    <property type="match status" value="1"/>
</dbReference>
<dbReference type="GO" id="GO:0070182">
    <property type="term" value="F:DNA polymerase binding"/>
    <property type="evidence" value="ECO:0007669"/>
    <property type="project" value="TreeGrafter"/>
</dbReference>
<evidence type="ECO:0000313" key="5">
    <source>
        <dbReference type="Proteomes" id="UP000829291"/>
    </source>
</evidence>
<keyword evidence="5" id="KW-1185">Reference proteome</keyword>
<evidence type="ECO:0000256" key="1">
    <source>
        <dbReference type="ARBA" id="ARBA00008356"/>
    </source>
</evidence>
<dbReference type="GO" id="GO:0000278">
    <property type="term" value="P:mitotic cell cycle"/>
    <property type="evidence" value="ECO:0007669"/>
    <property type="project" value="TreeGrafter"/>
</dbReference>
<dbReference type="Pfam" id="PF16679">
    <property type="entry name" value="CDT1_C"/>
    <property type="match status" value="1"/>
</dbReference>
<feature type="compositionally biased region" description="Low complexity" evidence="3">
    <location>
        <begin position="112"/>
        <end position="123"/>
    </location>
</feature>
<dbReference type="AlphaFoldDB" id="A0A6J0C751"/>
<dbReference type="RefSeq" id="XP_015522438.2">
    <property type="nucleotide sequence ID" value="XM_015666952.2"/>
</dbReference>
<reference evidence="6" key="1">
    <citation type="submission" date="2025-08" db="UniProtKB">
        <authorList>
            <consortium name="RefSeq"/>
        </authorList>
    </citation>
    <scope>IDENTIFICATION</scope>
    <source>
        <tissue evidence="6">Thorax and Abdomen</tissue>
    </source>
</reference>
<dbReference type="GO" id="GO:0071163">
    <property type="term" value="P:DNA replication preinitiation complex assembly"/>
    <property type="evidence" value="ECO:0007669"/>
    <property type="project" value="InterPro"/>
</dbReference>
<dbReference type="Pfam" id="PF08839">
    <property type="entry name" value="CDT1"/>
    <property type="match status" value="1"/>
</dbReference>
<dbReference type="InterPro" id="IPR014939">
    <property type="entry name" value="CDT1_Gemini-bd-like"/>
</dbReference>
<dbReference type="SUPFAM" id="SSF46785">
    <property type="entry name" value="Winged helix' DNA-binding domain"/>
    <property type="match status" value="1"/>
</dbReference>
<dbReference type="PANTHER" id="PTHR28637">
    <property type="entry name" value="DNA REPLICATION FACTOR CDT1"/>
    <property type="match status" value="1"/>
</dbReference>
<dbReference type="InParanoid" id="A0A6J0C751"/>
<evidence type="ECO:0000256" key="3">
    <source>
        <dbReference type="SAM" id="MobiDB-lite"/>
    </source>
</evidence>
<dbReference type="GO" id="GO:0003677">
    <property type="term" value="F:DNA binding"/>
    <property type="evidence" value="ECO:0007669"/>
    <property type="project" value="InterPro"/>
</dbReference>
<dbReference type="FunCoup" id="A0A6J0C751">
    <property type="interactions" value="1133"/>
</dbReference>
<dbReference type="KEGG" id="nlo:107226219"/>
<comment type="similarity">
    <text evidence="1">Belongs to the Cdt1 family.</text>
</comment>
<evidence type="ECO:0000259" key="4">
    <source>
        <dbReference type="SMART" id="SM01075"/>
    </source>
</evidence>
<dbReference type="GeneID" id="107226219"/>
<dbReference type="InterPro" id="IPR038090">
    <property type="entry name" value="Cdt1_C_WH_dom_sf"/>
</dbReference>
<dbReference type="CDD" id="cd08767">
    <property type="entry name" value="Cdt1_c"/>
    <property type="match status" value="1"/>
</dbReference>
<feature type="domain" description="CDT1 Geminin-binding" evidence="4">
    <location>
        <begin position="347"/>
        <end position="522"/>
    </location>
</feature>
<proteinExistence type="inferred from homology"/>
<organism evidence="6">
    <name type="scientific">Neodiprion lecontei</name>
    <name type="common">Redheaded pine sawfly</name>
    <dbReference type="NCBI Taxonomy" id="441921"/>
    <lineage>
        <taxon>Eukaryota</taxon>
        <taxon>Metazoa</taxon>
        <taxon>Ecdysozoa</taxon>
        <taxon>Arthropoda</taxon>
        <taxon>Hexapoda</taxon>
        <taxon>Insecta</taxon>
        <taxon>Pterygota</taxon>
        <taxon>Neoptera</taxon>
        <taxon>Endopterygota</taxon>
        <taxon>Hymenoptera</taxon>
        <taxon>Tenthredinoidea</taxon>
        <taxon>Diprionidae</taxon>
        <taxon>Diprioninae</taxon>
        <taxon>Neodiprion</taxon>
    </lineage>
</organism>
<evidence type="ECO:0000256" key="2">
    <source>
        <dbReference type="ARBA" id="ARBA00023306"/>
    </source>
</evidence>
<dbReference type="SMART" id="SM01075">
    <property type="entry name" value="CDT1"/>
    <property type="match status" value="1"/>
</dbReference>
<dbReference type="Proteomes" id="UP000829291">
    <property type="component" value="Chromosome 5"/>
</dbReference>
<dbReference type="GO" id="GO:0005634">
    <property type="term" value="C:nucleus"/>
    <property type="evidence" value="ECO:0007669"/>
    <property type="project" value="TreeGrafter"/>
</dbReference>
<keyword evidence="2" id="KW-0131">Cell cycle</keyword>
<gene>
    <name evidence="6" type="primary">LOC107226219</name>
</gene>
<dbReference type="Gene3D" id="1.10.10.1420">
    <property type="entry name" value="DNA replication factor Cdt1, C-terminal WH domain"/>
    <property type="match status" value="1"/>
</dbReference>
<dbReference type="InterPro" id="IPR045173">
    <property type="entry name" value="Cdt1"/>
</dbReference>
<accession>A0A6J0C751</accession>
<protein>
    <submittedName>
        <fullName evidence="6">DNA replication factor Cdt1</fullName>
    </submittedName>
</protein>
<name>A0A6J0C751_NEOLC</name>
<dbReference type="GO" id="GO:0000076">
    <property type="term" value="P:DNA replication checkpoint signaling"/>
    <property type="evidence" value="ECO:0007669"/>
    <property type="project" value="TreeGrafter"/>
</dbReference>
<sequence length="742" mass="83411">MSQQYVDAYFNTRKRTAAEDVRSRTKVLILDDDQAVNVASNLNDRNVDETKNLDSLASPAIQGDDTNPKMSPKIIFANVDSKQIEGCEIRSSVVRPNRVVRNIQFDAVKAGSPKSPKSSSRSRSGARMKKTATQEGQPDIRDTFLKLSKDEGEAKQKSNVIFEKKGLLSPTKKRPSTPQKVPQHCAIQKVTNTKAYETAEEQPAAGSVTPKKLSTMDALAQKDLSLGEIKNRINRSSRLAELKASIAKINKCAAKLGEIQAKKPQIRKFENIEVEVPVSPQKAMMSPKKNVLTPTKNVELPKNASPQKRLLFAPKESSGSPSKSPTKQAAYQKYQSLVESGTPTLLLPYNYRLLAEAFRCVDTVVSLLFNRKEVITFKKLKPAVQELLRRNFTMDHLAQIKTVYPNAFVFNQEKLHNFGSSSKQDKYELVITPMVEPKIGRNTPDADNVLKSASEMSMCPTVLLQRRRIFYNTLLDLVKDCHEKYLLSLKPPMVIPKEKLTRWHPEFDVESCATIEKAELPQPPNIEKFTTAKDVLQKAKDMFNCNTRMEKALQRLAEAKMTSRSGSPSSTLTVDVSTQINDQEMRKVNISIVDTPPATPTHNSYLSTAFKGIPKALLEKVRAKQAAKALESMTRTSDSDKEATQYSRLPELSRILRNIFVAEKKGVLPMEFVIKKLDNSYRAKLTPNELEDLIKLMCKLLPVWASIQKVQKTNYLKLTRDIDVNKVVRRFEIMANNKVNAS</sequence>
<dbReference type="GO" id="GO:0030174">
    <property type="term" value="P:regulation of DNA-templated DNA replication initiation"/>
    <property type="evidence" value="ECO:0007669"/>
    <property type="project" value="InterPro"/>
</dbReference>
<dbReference type="InterPro" id="IPR032054">
    <property type="entry name" value="Cdt1_C"/>
</dbReference>
<dbReference type="OrthoDB" id="341730at2759"/>
<dbReference type="InterPro" id="IPR036390">
    <property type="entry name" value="WH_DNA-bd_sf"/>
</dbReference>
<dbReference type="CDD" id="cd08674">
    <property type="entry name" value="Cdt1_m"/>
    <property type="match status" value="1"/>
</dbReference>
<evidence type="ECO:0000313" key="6">
    <source>
        <dbReference type="RefSeq" id="XP_015522438.2"/>
    </source>
</evidence>